<comment type="function">
    <text evidence="1">Part of the ABC transporter FtsEX involved in cellular division.</text>
</comment>
<evidence type="ECO:0000256" key="12">
    <source>
        <dbReference type="PIRNR" id="PIRNR003097"/>
    </source>
</evidence>
<dbReference type="InterPro" id="IPR003838">
    <property type="entry name" value="ABC3_permease_C"/>
</dbReference>
<evidence type="ECO:0000256" key="4">
    <source>
        <dbReference type="ARBA" id="ARBA00011160"/>
    </source>
</evidence>
<evidence type="ECO:0000259" key="14">
    <source>
        <dbReference type="Pfam" id="PF02687"/>
    </source>
</evidence>
<dbReference type="Proteomes" id="UP000579153">
    <property type="component" value="Unassembled WGS sequence"/>
</dbReference>
<evidence type="ECO:0000256" key="7">
    <source>
        <dbReference type="ARBA" id="ARBA00022618"/>
    </source>
</evidence>
<sequence>MRANFIFSEVWIGLRRNLTMTIAVVITVAVGMAMLGVGLMINAQVGMMKGYWDDKVEVSVYLCSKGTAMESCKGKEITKAQTEALQTLIKGTPGVKEVFFEDQSTAFQNFQKMYANSNKALLSATKVEDMPQSFRIKVADPNNYTSVVQAMQGQPGVSQVVDQAQLVGPFFELLDKLAFYALAVAIILVLAAALLIGNTVRLSAFNRRRETGIMRLVGASNLYIQLPFVMEGVIAGLIGGVFAAVILIVTKVFLFEELGKYLGDTTAQLGWNDVAQTITITMVIGVVICVLASFVTLRRYLRV</sequence>
<keyword evidence="11 12" id="KW-0131">Cell cycle</keyword>
<feature type="transmembrane region" description="Helical" evidence="13">
    <location>
        <begin position="177"/>
        <end position="200"/>
    </location>
</feature>
<evidence type="ECO:0000313" key="16">
    <source>
        <dbReference type="EMBL" id="MBB5777494.1"/>
    </source>
</evidence>
<dbReference type="InterPro" id="IPR040690">
    <property type="entry name" value="FtsX_ECD"/>
</dbReference>
<evidence type="ECO:0000256" key="9">
    <source>
        <dbReference type="ARBA" id="ARBA00022989"/>
    </source>
</evidence>
<dbReference type="InterPro" id="IPR004513">
    <property type="entry name" value="FtsX"/>
</dbReference>
<dbReference type="AlphaFoldDB" id="A0A7W9LB98"/>
<dbReference type="GO" id="GO:0005886">
    <property type="term" value="C:plasma membrane"/>
    <property type="evidence" value="ECO:0007669"/>
    <property type="project" value="UniProtKB-SubCell"/>
</dbReference>
<evidence type="ECO:0000256" key="1">
    <source>
        <dbReference type="ARBA" id="ARBA00003552"/>
    </source>
</evidence>
<evidence type="ECO:0000256" key="11">
    <source>
        <dbReference type="ARBA" id="ARBA00023306"/>
    </source>
</evidence>
<keyword evidence="6 12" id="KW-1003">Cell membrane</keyword>
<feature type="domain" description="FtsX extracellular" evidence="15">
    <location>
        <begin position="56"/>
        <end position="160"/>
    </location>
</feature>
<reference evidence="16 17" key="1">
    <citation type="submission" date="2020-08" db="EMBL/GenBank/DDBJ databases">
        <title>Sequencing the genomes of 1000 actinobacteria strains.</title>
        <authorList>
            <person name="Klenk H.-P."/>
        </authorList>
    </citation>
    <scope>NUCLEOTIDE SEQUENCE [LARGE SCALE GENOMIC DNA]</scope>
    <source>
        <strain evidence="16 17">DSM 45507</strain>
    </source>
</reference>
<comment type="subcellular location">
    <subcellularLocation>
        <location evidence="2">Cell membrane</location>
        <topology evidence="2">Multi-pass membrane protein</topology>
    </subcellularLocation>
</comment>
<feature type="transmembrane region" description="Helical" evidence="13">
    <location>
        <begin position="21"/>
        <end position="41"/>
    </location>
</feature>
<dbReference type="PANTHER" id="PTHR47755:SF1">
    <property type="entry name" value="CELL DIVISION PROTEIN FTSX"/>
    <property type="match status" value="1"/>
</dbReference>
<gene>
    <name evidence="16" type="ORF">HD596_004250</name>
</gene>
<evidence type="ECO:0000256" key="6">
    <source>
        <dbReference type="ARBA" id="ARBA00022475"/>
    </source>
</evidence>
<dbReference type="PIRSF" id="PIRSF003097">
    <property type="entry name" value="FtsX"/>
    <property type="match status" value="1"/>
</dbReference>
<keyword evidence="17" id="KW-1185">Reference proteome</keyword>
<dbReference type="NCBIfam" id="NF038346">
    <property type="entry name" value="FtsX_actino"/>
    <property type="match status" value="1"/>
</dbReference>
<evidence type="ECO:0000313" key="17">
    <source>
        <dbReference type="Proteomes" id="UP000579153"/>
    </source>
</evidence>
<keyword evidence="8 13" id="KW-0812">Transmembrane</keyword>
<name>A0A7W9LB98_9ACTN</name>
<dbReference type="EMBL" id="JACHMB010000001">
    <property type="protein sequence ID" value="MBB5777494.1"/>
    <property type="molecule type" value="Genomic_DNA"/>
</dbReference>
<accession>A0A7W9LB98</accession>
<comment type="caution">
    <text evidence="16">The sequence shown here is derived from an EMBL/GenBank/DDBJ whole genome shotgun (WGS) entry which is preliminary data.</text>
</comment>
<comment type="similarity">
    <text evidence="3 12">Belongs to the ABC-4 integral membrane protein family. FtsX subfamily.</text>
</comment>
<feature type="transmembrane region" description="Helical" evidence="13">
    <location>
        <begin position="274"/>
        <end position="297"/>
    </location>
</feature>
<protein>
    <recommendedName>
        <fullName evidence="5 12">Cell division protein FtsX</fullName>
    </recommendedName>
</protein>
<keyword evidence="9 13" id="KW-1133">Transmembrane helix</keyword>
<dbReference type="Pfam" id="PF02687">
    <property type="entry name" value="FtsX"/>
    <property type="match status" value="1"/>
</dbReference>
<dbReference type="GO" id="GO:0051301">
    <property type="term" value="P:cell division"/>
    <property type="evidence" value="ECO:0007669"/>
    <property type="project" value="UniProtKB-KW"/>
</dbReference>
<dbReference type="InterPro" id="IPR047929">
    <property type="entry name" value="FtsX_actino"/>
</dbReference>
<organism evidence="16 17">
    <name type="scientific">Nonomuraea jabiensis</name>
    <dbReference type="NCBI Taxonomy" id="882448"/>
    <lineage>
        <taxon>Bacteria</taxon>
        <taxon>Bacillati</taxon>
        <taxon>Actinomycetota</taxon>
        <taxon>Actinomycetes</taxon>
        <taxon>Streptosporangiales</taxon>
        <taxon>Streptosporangiaceae</taxon>
        <taxon>Nonomuraea</taxon>
    </lineage>
</organism>
<evidence type="ECO:0000256" key="13">
    <source>
        <dbReference type="SAM" id="Phobius"/>
    </source>
</evidence>
<comment type="subunit">
    <text evidence="4">Forms a membrane-associated complex with FtsE.</text>
</comment>
<evidence type="ECO:0000256" key="2">
    <source>
        <dbReference type="ARBA" id="ARBA00004651"/>
    </source>
</evidence>
<evidence type="ECO:0000256" key="5">
    <source>
        <dbReference type="ARBA" id="ARBA00021907"/>
    </source>
</evidence>
<dbReference type="Pfam" id="PF18075">
    <property type="entry name" value="FtsX_ECD"/>
    <property type="match status" value="1"/>
</dbReference>
<feature type="domain" description="ABC3 transporter permease C-terminal" evidence="14">
    <location>
        <begin position="183"/>
        <end position="302"/>
    </location>
</feature>
<dbReference type="Gene3D" id="3.30.70.3040">
    <property type="match status" value="1"/>
</dbReference>
<proteinExistence type="inferred from homology"/>
<evidence type="ECO:0000256" key="3">
    <source>
        <dbReference type="ARBA" id="ARBA00007379"/>
    </source>
</evidence>
<keyword evidence="7 12" id="KW-0132">Cell division</keyword>
<evidence type="ECO:0000256" key="8">
    <source>
        <dbReference type="ARBA" id="ARBA00022692"/>
    </source>
</evidence>
<evidence type="ECO:0000256" key="10">
    <source>
        <dbReference type="ARBA" id="ARBA00023136"/>
    </source>
</evidence>
<evidence type="ECO:0000259" key="15">
    <source>
        <dbReference type="Pfam" id="PF18075"/>
    </source>
</evidence>
<dbReference type="RefSeq" id="WP_185071045.1">
    <property type="nucleotide sequence ID" value="NZ_JACHMB010000001.1"/>
</dbReference>
<dbReference type="PANTHER" id="PTHR47755">
    <property type="entry name" value="CELL DIVISION PROTEIN FTSX"/>
    <property type="match status" value="1"/>
</dbReference>
<keyword evidence="10 12" id="KW-0472">Membrane</keyword>
<feature type="transmembrane region" description="Helical" evidence="13">
    <location>
        <begin position="221"/>
        <end position="254"/>
    </location>
</feature>